<keyword evidence="6" id="KW-1185">Reference proteome</keyword>
<dbReference type="EMBL" id="CAJVRL010000045">
    <property type="protein sequence ID" value="CAG8952119.1"/>
    <property type="molecule type" value="Genomic_DNA"/>
</dbReference>
<proteinExistence type="predicted"/>
<gene>
    <name evidence="5" type="ORF">HYFRA_00000857</name>
</gene>
<reference evidence="5" key="1">
    <citation type="submission" date="2021-07" db="EMBL/GenBank/DDBJ databases">
        <authorList>
            <person name="Durling M."/>
        </authorList>
    </citation>
    <scope>NUCLEOTIDE SEQUENCE</scope>
</reference>
<dbReference type="InterPro" id="IPR023213">
    <property type="entry name" value="CAT-like_dom_sf"/>
</dbReference>
<protein>
    <recommendedName>
        <fullName evidence="7">Alternative oxidase</fullName>
    </recommendedName>
</protein>
<accession>A0A9N9KRE2</accession>
<dbReference type="GO" id="GO:0006004">
    <property type="term" value="P:fucose metabolic process"/>
    <property type="evidence" value="ECO:0007669"/>
    <property type="project" value="UniProtKB-KW"/>
</dbReference>
<dbReference type="Gene3D" id="3.40.50.11350">
    <property type="match status" value="1"/>
</dbReference>
<dbReference type="CDD" id="cd11296">
    <property type="entry name" value="O-FucT_like"/>
    <property type="match status" value="1"/>
</dbReference>
<name>A0A9N9KRE2_9HELO</name>
<evidence type="ECO:0000256" key="2">
    <source>
        <dbReference type="ARBA" id="ARBA00023253"/>
    </source>
</evidence>
<keyword evidence="4" id="KW-1133">Transmembrane helix</keyword>
<keyword evidence="4" id="KW-0472">Membrane</keyword>
<evidence type="ECO:0000313" key="5">
    <source>
        <dbReference type="EMBL" id="CAG8952119.1"/>
    </source>
</evidence>
<feature type="transmembrane region" description="Helical" evidence="4">
    <location>
        <begin position="10"/>
        <end position="27"/>
    </location>
</feature>
<dbReference type="OrthoDB" id="20368at2759"/>
<dbReference type="InterPro" id="IPR019378">
    <property type="entry name" value="GDP-Fuc_O-FucTrfase"/>
</dbReference>
<dbReference type="Gene3D" id="3.30.559.10">
    <property type="entry name" value="Chloramphenicol acetyltransferase-like domain"/>
    <property type="match status" value="2"/>
</dbReference>
<keyword evidence="2" id="KW-0294">Fucose metabolism</keyword>
<dbReference type="GO" id="GO:0016740">
    <property type="term" value="F:transferase activity"/>
    <property type="evidence" value="ECO:0007669"/>
    <property type="project" value="UniProtKB-KW"/>
</dbReference>
<evidence type="ECO:0000256" key="1">
    <source>
        <dbReference type="ARBA" id="ARBA00022679"/>
    </source>
</evidence>
<organism evidence="5 6">
    <name type="scientific">Hymenoscyphus fraxineus</name>
    <dbReference type="NCBI Taxonomy" id="746836"/>
    <lineage>
        <taxon>Eukaryota</taxon>
        <taxon>Fungi</taxon>
        <taxon>Dikarya</taxon>
        <taxon>Ascomycota</taxon>
        <taxon>Pezizomycotina</taxon>
        <taxon>Leotiomycetes</taxon>
        <taxon>Helotiales</taxon>
        <taxon>Helotiaceae</taxon>
        <taxon>Hymenoscyphus</taxon>
    </lineage>
</organism>
<evidence type="ECO:0000313" key="6">
    <source>
        <dbReference type="Proteomes" id="UP000696280"/>
    </source>
</evidence>
<evidence type="ECO:0000256" key="3">
    <source>
        <dbReference type="ARBA" id="ARBA00023277"/>
    </source>
</evidence>
<dbReference type="AlphaFoldDB" id="A0A9N9KRE2"/>
<sequence>MFPNGINRRYAIFAGFVLVMLWLWVALDRPYSLPSHFSWNPYSNTGQSDLANDIFDFPAIESNAIREVCGRTEWNSSVIFTCDNNHGGVGHVRNSILNCVRFAISAGAGLVLPNIALRDMEDDTVIIWDEPVQEPMRKRHGPGRRGMEHMFDVPHFLESLHLSCPKMPLFEDMGDSFGGRRRGLLPESLVDNHPTSGLEHPEQWRKKFYGWVDKYMVKPSDYTRDEPIIVDLDQSFLVYPTHSDSHEFAHDFGKILKFREDTRRLATAALVELLEWHNSDGDIRDPIMNPSFFGAHIRTEPEVSHESDLLRRHDTPQPFMEYNAQATAYLTQAQEGNMSIIYATSGNLSNMALLRHHAMHWDIEVTHKFALLKDSHRDELERLTWDQRALIDFMVLTKAQSFGGVAHSFFSWNVALKRHELAKEAGLEKDEKHSTFTGKGVLSEDGTWSDGLSHIYGNRKSYVESSKFEIILLKLKKGSNITNFDANIASRVLSTILPTVSLSLLRPFSRQIPPSSLMGVFSSKPVQPVAIPSDTVVELGPTGDTIILRSLVIDFTLCFDEVLDPKRLRGSLEALFNHGNWRKLGARLRLNDRGRLEYHIPAKFDEERPAFSYSHVEMSCKIKEHPLASQIPKATPVPTLQPDCAMFRSLSRDSHSPKRLEDWLTSDIPQLYIHIVSFSDATMVTMTALHTFLDATARVELVKAWVMSLNGRLNEVPEIYGFDFDPLETLGKMATEESVLERHRTTGFGLFWWLAKLIFQSRFWKQTTRTICISPAALKKLKSQALMEVQALDSKAFLSDGDIISAWWTKYATLHLAKSKDRTVTIVNAFSMRPLLEKPYPNPDSTPLLPEGKPCLAISSNAIYTFIPAHEILAKPLSHTALAIRKSIQEQSTRTQVEAMAAALRSSKVPLIYGGSDSSMLVLSNRSKAKFYDVFDFSGAVVKIDEHISKPIERIGRPAFIYALSVISGLSVRDNAVYEGPDGKGNFWLTATIDEENWAGVQEAIHREWDDAK</sequence>
<evidence type="ECO:0000256" key="4">
    <source>
        <dbReference type="SAM" id="Phobius"/>
    </source>
</evidence>
<dbReference type="Proteomes" id="UP000696280">
    <property type="component" value="Unassembled WGS sequence"/>
</dbReference>
<comment type="caution">
    <text evidence="5">The sequence shown here is derived from an EMBL/GenBank/DDBJ whole genome shotgun (WGS) entry which is preliminary data.</text>
</comment>
<keyword evidence="4" id="KW-0812">Transmembrane</keyword>
<dbReference type="Pfam" id="PF10250">
    <property type="entry name" value="O-FucT"/>
    <property type="match status" value="1"/>
</dbReference>
<keyword evidence="3" id="KW-0119">Carbohydrate metabolism</keyword>
<evidence type="ECO:0008006" key="7">
    <source>
        <dbReference type="Google" id="ProtNLM"/>
    </source>
</evidence>
<keyword evidence="1" id="KW-0808">Transferase</keyword>